<evidence type="ECO:0000256" key="5">
    <source>
        <dbReference type="ARBA" id="ARBA00023136"/>
    </source>
</evidence>
<keyword evidence="8" id="KW-1185">Reference proteome</keyword>
<dbReference type="PANTHER" id="PTHR30086:SF19">
    <property type="entry name" value="THREONINE EFFLUX PROTEIN"/>
    <property type="match status" value="1"/>
</dbReference>
<dbReference type="EMBL" id="JAVDWU010000017">
    <property type="protein sequence ID" value="MDR7153043.1"/>
    <property type="molecule type" value="Genomic_DNA"/>
</dbReference>
<dbReference type="Pfam" id="PF01810">
    <property type="entry name" value="LysE"/>
    <property type="match status" value="1"/>
</dbReference>
<feature type="transmembrane region" description="Helical" evidence="6">
    <location>
        <begin position="129"/>
        <end position="148"/>
    </location>
</feature>
<evidence type="ECO:0000256" key="3">
    <source>
        <dbReference type="ARBA" id="ARBA00022692"/>
    </source>
</evidence>
<evidence type="ECO:0000256" key="2">
    <source>
        <dbReference type="ARBA" id="ARBA00022475"/>
    </source>
</evidence>
<dbReference type="RefSeq" id="WP_310322404.1">
    <property type="nucleotide sequence ID" value="NZ_JAVDWU010000017.1"/>
</dbReference>
<accession>A0ABU1WUS8</accession>
<evidence type="ECO:0000313" key="8">
    <source>
        <dbReference type="Proteomes" id="UP001265700"/>
    </source>
</evidence>
<evidence type="ECO:0000313" key="7">
    <source>
        <dbReference type="EMBL" id="MDR7153043.1"/>
    </source>
</evidence>
<keyword evidence="5 6" id="KW-0472">Membrane</keyword>
<comment type="caution">
    <text evidence="7">The sequence shown here is derived from an EMBL/GenBank/DDBJ whole genome shotgun (WGS) entry which is preliminary data.</text>
</comment>
<keyword evidence="2" id="KW-1003">Cell membrane</keyword>
<dbReference type="PANTHER" id="PTHR30086">
    <property type="entry name" value="ARGININE EXPORTER PROTEIN ARGO"/>
    <property type="match status" value="1"/>
</dbReference>
<feature type="transmembrane region" description="Helical" evidence="6">
    <location>
        <begin position="71"/>
        <end position="89"/>
    </location>
</feature>
<gene>
    <name evidence="7" type="ORF">J2W49_005023</name>
</gene>
<protein>
    <submittedName>
        <fullName evidence="7">Threonine/homoserine/homoserine lactone efflux protein</fullName>
    </submittedName>
</protein>
<feature type="transmembrane region" description="Helical" evidence="6">
    <location>
        <begin position="6"/>
        <end position="28"/>
    </location>
</feature>
<keyword evidence="4 6" id="KW-1133">Transmembrane helix</keyword>
<comment type="subcellular location">
    <subcellularLocation>
        <location evidence="1">Cell membrane</location>
        <topology evidence="1">Multi-pass membrane protein</topology>
    </subcellularLocation>
</comment>
<reference evidence="7 8" key="1">
    <citation type="submission" date="2023-07" db="EMBL/GenBank/DDBJ databases">
        <title>Sorghum-associated microbial communities from plants grown in Nebraska, USA.</title>
        <authorList>
            <person name="Schachtman D."/>
        </authorList>
    </citation>
    <scope>NUCLEOTIDE SEQUENCE [LARGE SCALE GENOMIC DNA]</scope>
    <source>
        <strain evidence="7 8">4249</strain>
    </source>
</reference>
<keyword evidence="3 6" id="KW-0812">Transmembrane</keyword>
<dbReference type="InterPro" id="IPR001123">
    <property type="entry name" value="LeuE-type"/>
</dbReference>
<proteinExistence type="predicted"/>
<evidence type="ECO:0000256" key="1">
    <source>
        <dbReference type="ARBA" id="ARBA00004651"/>
    </source>
</evidence>
<organism evidence="7 8">
    <name type="scientific">Hydrogenophaga palleronii</name>
    <dbReference type="NCBI Taxonomy" id="65655"/>
    <lineage>
        <taxon>Bacteria</taxon>
        <taxon>Pseudomonadati</taxon>
        <taxon>Pseudomonadota</taxon>
        <taxon>Betaproteobacteria</taxon>
        <taxon>Burkholderiales</taxon>
        <taxon>Comamonadaceae</taxon>
        <taxon>Hydrogenophaga</taxon>
    </lineage>
</organism>
<sequence>MQEIQFLFGVAGLYLLLVVSPGPSFLVITTTAARQCRRQAVWAGLGVSCASVIWAAMAAAGLGMAMEHMQWLHRALQIAGGLYLLWIGVRTFWAASRPLPTVEPPTTQLNAWSAFRDGLLTNLTNPKTLVFFSSAFAMLFTPGLSVGIKLAAVLLVGLMSVVWHVMLATVFSAQRARSGYALAKKAIDRLTGGVMALFGLKLLLSRS</sequence>
<evidence type="ECO:0000256" key="6">
    <source>
        <dbReference type="SAM" id="Phobius"/>
    </source>
</evidence>
<feature type="transmembrane region" description="Helical" evidence="6">
    <location>
        <begin position="40"/>
        <end position="65"/>
    </location>
</feature>
<feature type="transmembrane region" description="Helical" evidence="6">
    <location>
        <begin position="154"/>
        <end position="174"/>
    </location>
</feature>
<dbReference type="Proteomes" id="UP001265700">
    <property type="component" value="Unassembled WGS sequence"/>
</dbReference>
<evidence type="ECO:0000256" key="4">
    <source>
        <dbReference type="ARBA" id="ARBA00022989"/>
    </source>
</evidence>
<name>A0ABU1WUS8_9BURK</name>